<organism evidence="2 3">
    <name type="scientific">Flavisolibacter ginsengisoli DSM 18119</name>
    <dbReference type="NCBI Taxonomy" id="1121884"/>
    <lineage>
        <taxon>Bacteria</taxon>
        <taxon>Pseudomonadati</taxon>
        <taxon>Bacteroidota</taxon>
        <taxon>Chitinophagia</taxon>
        <taxon>Chitinophagales</taxon>
        <taxon>Chitinophagaceae</taxon>
        <taxon>Flavisolibacter</taxon>
    </lineage>
</organism>
<dbReference type="InterPro" id="IPR033452">
    <property type="entry name" value="GH30_C"/>
</dbReference>
<dbReference type="EMBL" id="FQUU01000003">
    <property type="protein sequence ID" value="SHE70340.1"/>
    <property type="molecule type" value="Genomic_DNA"/>
</dbReference>
<protein>
    <recommendedName>
        <fullName evidence="1">Glycosyl hydrolase family 30 beta sandwich domain-containing protein</fullName>
    </recommendedName>
</protein>
<evidence type="ECO:0000313" key="2">
    <source>
        <dbReference type="EMBL" id="SHE70340.1"/>
    </source>
</evidence>
<dbReference type="STRING" id="1121884.SAMN02745131_00914"/>
<sequence>MCKLKKGTSSGEFSNLFAFVKPDKSLVVVVHNETGTDKLLQIKLSKRSIRPLLKAHTFNTFLIR</sequence>
<dbReference type="Gene3D" id="2.60.40.1180">
    <property type="entry name" value="Golgi alpha-mannosidase II"/>
    <property type="match status" value="1"/>
</dbReference>
<name>A0A1M4VNC5_9BACT</name>
<dbReference type="InterPro" id="IPR013780">
    <property type="entry name" value="Glyco_hydro_b"/>
</dbReference>
<dbReference type="Pfam" id="PF17189">
    <property type="entry name" value="Glyco_hydro_30C"/>
    <property type="match status" value="1"/>
</dbReference>
<gene>
    <name evidence="2" type="ORF">SAMN02745131_00914</name>
</gene>
<evidence type="ECO:0000313" key="3">
    <source>
        <dbReference type="Proteomes" id="UP000184048"/>
    </source>
</evidence>
<proteinExistence type="predicted"/>
<dbReference type="Proteomes" id="UP000184048">
    <property type="component" value="Unassembled WGS sequence"/>
</dbReference>
<evidence type="ECO:0000259" key="1">
    <source>
        <dbReference type="Pfam" id="PF17189"/>
    </source>
</evidence>
<dbReference type="AlphaFoldDB" id="A0A1M4VNC5"/>
<feature type="domain" description="Glycosyl hydrolase family 30 beta sandwich" evidence="1">
    <location>
        <begin position="17"/>
        <end position="61"/>
    </location>
</feature>
<keyword evidence="3" id="KW-1185">Reference proteome</keyword>
<reference evidence="2 3" key="1">
    <citation type="submission" date="2016-11" db="EMBL/GenBank/DDBJ databases">
        <authorList>
            <person name="Jaros S."/>
            <person name="Januszkiewicz K."/>
            <person name="Wedrychowicz H."/>
        </authorList>
    </citation>
    <scope>NUCLEOTIDE SEQUENCE [LARGE SCALE GENOMIC DNA]</scope>
    <source>
        <strain evidence="2 3">DSM 18119</strain>
    </source>
</reference>
<dbReference type="RefSeq" id="WP_072834055.1">
    <property type="nucleotide sequence ID" value="NZ_FQUU01000003.1"/>
</dbReference>
<accession>A0A1M4VNC5</accession>